<reference evidence="2" key="1">
    <citation type="submission" date="2018-02" db="EMBL/GenBank/DDBJ databases">
        <title>Rhizophora mucronata_Transcriptome.</title>
        <authorList>
            <person name="Meera S.P."/>
            <person name="Sreeshan A."/>
            <person name="Augustine A."/>
        </authorList>
    </citation>
    <scope>NUCLEOTIDE SEQUENCE</scope>
    <source>
        <tissue evidence="2">Leaf</tissue>
    </source>
</reference>
<organism evidence="2">
    <name type="scientific">Rhizophora mucronata</name>
    <name type="common">Asiatic mangrove</name>
    <dbReference type="NCBI Taxonomy" id="61149"/>
    <lineage>
        <taxon>Eukaryota</taxon>
        <taxon>Viridiplantae</taxon>
        <taxon>Streptophyta</taxon>
        <taxon>Embryophyta</taxon>
        <taxon>Tracheophyta</taxon>
        <taxon>Spermatophyta</taxon>
        <taxon>Magnoliopsida</taxon>
        <taxon>eudicotyledons</taxon>
        <taxon>Gunneridae</taxon>
        <taxon>Pentapetalae</taxon>
        <taxon>rosids</taxon>
        <taxon>fabids</taxon>
        <taxon>Malpighiales</taxon>
        <taxon>Rhizophoraceae</taxon>
        <taxon>Rhizophora</taxon>
    </lineage>
</organism>
<accession>A0A2P2NKM4</accession>
<evidence type="ECO:0000256" key="1">
    <source>
        <dbReference type="SAM" id="MobiDB-lite"/>
    </source>
</evidence>
<dbReference type="EMBL" id="GGEC01062548">
    <property type="protein sequence ID" value="MBX43032.1"/>
    <property type="molecule type" value="Transcribed_RNA"/>
</dbReference>
<evidence type="ECO:0000313" key="2">
    <source>
        <dbReference type="EMBL" id="MBX43032.1"/>
    </source>
</evidence>
<proteinExistence type="predicted"/>
<protein>
    <submittedName>
        <fullName evidence="2">Uncharacterized protein</fullName>
    </submittedName>
</protein>
<dbReference type="AlphaFoldDB" id="A0A2P2NKM4"/>
<feature type="region of interest" description="Disordered" evidence="1">
    <location>
        <begin position="42"/>
        <end position="61"/>
    </location>
</feature>
<sequence>MFKYQVMPMFHHTITLIIITQLNKELQYAFNKLTLHNQRSNVTQNPKSFHNMHKTWGSPNQNQKFSKIFELISKRNKHF</sequence>
<name>A0A2P2NKM4_RHIMU</name>